<dbReference type="Proteomes" id="UP000176050">
    <property type="component" value="Chromosome"/>
</dbReference>
<reference evidence="1 2" key="1">
    <citation type="submission" date="2016-10" db="EMBL/GenBank/DDBJ databases">
        <title>Lutibacter sp. LPB0138, isolated from marine gastropod.</title>
        <authorList>
            <person name="Kim E."/>
            <person name="Yi H."/>
        </authorList>
    </citation>
    <scope>NUCLEOTIDE SEQUENCE [LARGE SCALE GENOMIC DNA]</scope>
    <source>
        <strain evidence="1 2">LPB0138</strain>
    </source>
</reference>
<evidence type="ECO:0000313" key="1">
    <source>
        <dbReference type="EMBL" id="AOW21347.1"/>
    </source>
</evidence>
<evidence type="ECO:0008006" key="3">
    <source>
        <dbReference type="Google" id="ProtNLM"/>
    </source>
</evidence>
<gene>
    <name evidence="1" type="ORF">LPB138_11940</name>
</gene>
<organism evidence="1 2">
    <name type="scientific">Urechidicola croceus</name>
    <dbReference type="NCBI Taxonomy" id="1850246"/>
    <lineage>
        <taxon>Bacteria</taxon>
        <taxon>Pseudomonadati</taxon>
        <taxon>Bacteroidota</taxon>
        <taxon>Flavobacteriia</taxon>
        <taxon>Flavobacteriales</taxon>
        <taxon>Flavobacteriaceae</taxon>
        <taxon>Urechidicola</taxon>
    </lineage>
</organism>
<name>A0A1D8P9S3_9FLAO</name>
<proteinExistence type="predicted"/>
<dbReference type="EMBL" id="CP017478">
    <property type="protein sequence ID" value="AOW21347.1"/>
    <property type="molecule type" value="Genomic_DNA"/>
</dbReference>
<dbReference type="SUPFAM" id="SSF50998">
    <property type="entry name" value="Quinoprotein alcohol dehydrogenase-like"/>
    <property type="match status" value="1"/>
</dbReference>
<protein>
    <recommendedName>
        <fullName evidence="3">Bulb-type lectin domain-containing protein</fullName>
    </recommendedName>
</protein>
<sequence length="441" mass="48433">MRKILFILIAFCLINCSKNDDNPAEVSPQIEFTKTFGGSKNESAQSVIQTTDGGYAVLGFTQSKDGDVLTNESLDYYDYWLLKFDINNDLQWSNLYGGSISEKAYDIAQTQDGGFILIGSSNSTDRDVTSNEGLNDFWVVKTDNSGIIEWEKSYGFSGNDLGYSVTQTSDGGYFVGGTLDVSASNGEGNDRTYSRHAGGDYWGLKLDSSGNKEWRRYFGGTFTDTVYDVIESNEGGFLLVGSSDSEDVDISNNKGSYDFWIVKVNSQGELVWEKSFGGSEIDEARSICKTNDGNYLIVGDSRSNDKDISNSKGAADIWLIKISESGNLIWEKSFGGSSFDAGRHISPTLDNGFIITGSSRSQDFNLETNFGQNDIWVFKINASGDMQWQKSFGGTDIDIAYSAVELNDESIIIVGETSSSDNDITENKGFTDLLITKIKLQ</sequence>
<evidence type="ECO:0000313" key="2">
    <source>
        <dbReference type="Proteomes" id="UP000176050"/>
    </source>
</evidence>
<dbReference type="KEGG" id="lul:LPB138_11940"/>
<accession>A0A1D8P9S3</accession>
<dbReference type="InterPro" id="IPR011047">
    <property type="entry name" value="Quinoprotein_ADH-like_sf"/>
</dbReference>
<dbReference type="STRING" id="1850246.LPB138_11940"/>
<dbReference type="AlphaFoldDB" id="A0A1D8P9S3"/>
<dbReference type="OrthoDB" id="9811934at2"/>
<dbReference type="PANTHER" id="PTHR42754">
    <property type="entry name" value="ENDOGLUCANASE"/>
    <property type="match status" value="1"/>
</dbReference>
<keyword evidence="2" id="KW-1185">Reference proteome</keyword>
<dbReference type="RefSeq" id="WP_070237499.1">
    <property type="nucleotide sequence ID" value="NZ_CP017478.1"/>
</dbReference>
<dbReference type="PANTHER" id="PTHR42754:SF1">
    <property type="entry name" value="LIPOPROTEIN"/>
    <property type="match status" value="1"/>
</dbReference>